<dbReference type="Proteomes" id="UP000831701">
    <property type="component" value="Chromosome 23"/>
</dbReference>
<dbReference type="EMBL" id="CM041553">
    <property type="protein sequence ID" value="KAI3353163.1"/>
    <property type="molecule type" value="Genomic_DNA"/>
</dbReference>
<protein>
    <submittedName>
        <fullName evidence="1">Uncharacterized protein</fullName>
    </submittedName>
</protein>
<feature type="non-terminal residue" evidence="1">
    <location>
        <position position="1"/>
    </location>
</feature>
<sequence length="296" mass="31006">VRSDIHPPPLSRRGVTQAQRDQPVEATYQNPDAQTPAPLSPIVEQPQPGVPQQPDPQGGPQFLPPTQFYIWSPLGGSPMIIPLQPSVHGAQPALPQQPLIFTPYGYFPLVSSPYGNQMFSPYGFSMIPGSPLPQTLANQPPNSPALPAETPSGAALSGNTFQPMQQQQNSELGSLSSEELELAAKMGQLGVYLPTVLTNPSAGAVQPVNQAAAPTNPPAGAVQPVNQAAGLKNPEQQGTVSTAGTLSTRVPQTRGPACSGPRTNTDRVPEGLEGPAQVTVQTPVHPKHKATQGNHV</sequence>
<accession>A0ACB8VC59</accession>
<proteinExistence type="predicted"/>
<reference evidence="1" key="1">
    <citation type="submission" date="2022-04" db="EMBL/GenBank/DDBJ databases">
        <title>Jade perch genome.</title>
        <authorList>
            <person name="Chao B."/>
        </authorList>
    </citation>
    <scope>NUCLEOTIDE SEQUENCE</scope>
    <source>
        <strain evidence="1">CB-2022</strain>
    </source>
</reference>
<gene>
    <name evidence="1" type="ORF">L3Q82_019720</name>
</gene>
<evidence type="ECO:0000313" key="2">
    <source>
        <dbReference type="Proteomes" id="UP000831701"/>
    </source>
</evidence>
<name>A0ACB8VC59_9TELE</name>
<evidence type="ECO:0000313" key="1">
    <source>
        <dbReference type="EMBL" id="KAI3353163.1"/>
    </source>
</evidence>
<comment type="caution">
    <text evidence="1">The sequence shown here is derived from an EMBL/GenBank/DDBJ whole genome shotgun (WGS) entry which is preliminary data.</text>
</comment>
<organism evidence="1 2">
    <name type="scientific">Scortum barcoo</name>
    <name type="common">barcoo grunter</name>
    <dbReference type="NCBI Taxonomy" id="214431"/>
    <lineage>
        <taxon>Eukaryota</taxon>
        <taxon>Metazoa</taxon>
        <taxon>Chordata</taxon>
        <taxon>Craniata</taxon>
        <taxon>Vertebrata</taxon>
        <taxon>Euteleostomi</taxon>
        <taxon>Actinopterygii</taxon>
        <taxon>Neopterygii</taxon>
        <taxon>Teleostei</taxon>
        <taxon>Neoteleostei</taxon>
        <taxon>Acanthomorphata</taxon>
        <taxon>Eupercaria</taxon>
        <taxon>Centrarchiformes</taxon>
        <taxon>Terapontoidei</taxon>
        <taxon>Terapontidae</taxon>
        <taxon>Scortum</taxon>
    </lineage>
</organism>
<keyword evidence="2" id="KW-1185">Reference proteome</keyword>